<accession>A0ACB5TBW1</accession>
<evidence type="ECO:0000313" key="2">
    <source>
        <dbReference type="Proteomes" id="UP001165064"/>
    </source>
</evidence>
<name>A0ACB5TBW1_AMBMO</name>
<organism evidence="1 2">
    <name type="scientific">Ambrosiozyma monospora</name>
    <name type="common">Yeast</name>
    <name type="synonym">Endomycopsis monosporus</name>
    <dbReference type="NCBI Taxonomy" id="43982"/>
    <lineage>
        <taxon>Eukaryota</taxon>
        <taxon>Fungi</taxon>
        <taxon>Dikarya</taxon>
        <taxon>Ascomycota</taxon>
        <taxon>Saccharomycotina</taxon>
        <taxon>Pichiomycetes</taxon>
        <taxon>Pichiales</taxon>
        <taxon>Pichiaceae</taxon>
        <taxon>Ambrosiozyma</taxon>
    </lineage>
</organism>
<reference evidence="1" key="1">
    <citation type="submission" date="2023-04" db="EMBL/GenBank/DDBJ databases">
        <title>Ambrosiozyma monospora NBRC 10751.</title>
        <authorList>
            <person name="Ichikawa N."/>
            <person name="Sato H."/>
            <person name="Tonouchi N."/>
        </authorList>
    </citation>
    <scope>NUCLEOTIDE SEQUENCE</scope>
    <source>
        <strain evidence="1">NBRC 10751</strain>
    </source>
</reference>
<gene>
    <name evidence="1" type="ORF">Amon02_000754600</name>
</gene>
<protein>
    <submittedName>
        <fullName evidence="1">Unnamed protein product</fullName>
    </submittedName>
</protein>
<dbReference type="Proteomes" id="UP001165064">
    <property type="component" value="Unassembled WGS sequence"/>
</dbReference>
<dbReference type="EMBL" id="BSXS01006309">
    <property type="protein sequence ID" value="GME85343.1"/>
    <property type="molecule type" value="Genomic_DNA"/>
</dbReference>
<evidence type="ECO:0000313" key="1">
    <source>
        <dbReference type="EMBL" id="GME85343.1"/>
    </source>
</evidence>
<comment type="caution">
    <text evidence="1">The sequence shown here is derived from an EMBL/GenBank/DDBJ whole genome shotgun (WGS) entry which is preliminary data.</text>
</comment>
<sequence>MQVPDELEDYYTSEQIAVIQQYWSIDQLGIRNKILHIISTFELNDTLVCNLTIMEQMTNVFKYGLTESIPGPFVFNTESILRFIIANFNRDSNNNNSISGKVNNSLDIYPLLYNLYDSLIVSRFSEPLISESMVSTLNLIFFTKLEIIKADPDMIQSSINLFSSILGVKPSLLISPSSSSQQQQQQREQAKQQAQHRNDINNPDTTTHQQPQQDQQPLLLPILQFTISNFQTNEKFVLRSLSTFWTKLINLRKGSRSDHMMIKRLFNETDMGQVLTFNLIKYMLLTTRSNLEYFIDVLRVLIAKFPVGVSNWLKNAFVELNNERQIQAEDQEQDIQVVDVNGNPDVGSGGNDVRAFKPIANSEIFIKKLLLTRGNRECRNVIKDFWLGVNGLIDY</sequence>
<proteinExistence type="predicted"/>
<keyword evidence="2" id="KW-1185">Reference proteome</keyword>